<evidence type="ECO:0000259" key="1">
    <source>
        <dbReference type="Pfam" id="PF13503"/>
    </source>
</evidence>
<comment type="caution">
    <text evidence="2">The sequence shown here is derived from an EMBL/GenBank/DDBJ whole genome shotgun (WGS) entry which is preliminary data.</text>
</comment>
<keyword evidence="3" id="KW-1185">Reference proteome</keyword>
<name>A0A4Y9T070_9BURK</name>
<gene>
    <name evidence="2" type="ORF">E4O92_10985</name>
</gene>
<dbReference type="OrthoDB" id="8750848at2"/>
<evidence type="ECO:0000313" key="3">
    <source>
        <dbReference type="Proteomes" id="UP000297258"/>
    </source>
</evidence>
<accession>A0A4Y9T070</accession>
<organism evidence="2 3">
    <name type="scientific">Massilia horti</name>
    <dbReference type="NCBI Taxonomy" id="2562153"/>
    <lineage>
        <taxon>Bacteria</taxon>
        <taxon>Pseudomonadati</taxon>
        <taxon>Pseudomonadota</taxon>
        <taxon>Betaproteobacteria</taxon>
        <taxon>Burkholderiales</taxon>
        <taxon>Oxalobacteraceae</taxon>
        <taxon>Telluria group</taxon>
        <taxon>Massilia</taxon>
    </lineage>
</organism>
<proteinExistence type="predicted"/>
<dbReference type="Proteomes" id="UP000297258">
    <property type="component" value="Unassembled WGS sequence"/>
</dbReference>
<dbReference type="EMBL" id="SPUM01000067">
    <property type="protein sequence ID" value="TFW32110.1"/>
    <property type="molecule type" value="Genomic_DNA"/>
</dbReference>
<feature type="domain" description="DUF4123" evidence="1">
    <location>
        <begin position="77"/>
        <end position="201"/>
    </location>
</feature>
<dbReference type="Pfam" id="PF13503">
    <property type="entry name" value="DUF4123"/>
    <property type="match status" value="1"/>
</dbReference>
<dbReference type="InterPro" id="IPR025391">
    <property type="entry name" value="DUF4123"/>
</dbReference>
<evidence type="ECO:0000313" key="2">
    <source>
        <dbReference type="EMBL" id="TFW32110.1"/>
    </source>
</evidence>
<sequence length="362" mass="40443">MQISTSPGWPIAVVDNAASSCPPVDLAPHHRSAAFIAISQMWIGTKCHYAFFLMLKIHGKQRIDGAKMSTQTPEIFCYLLIDNGLLQLAPSRYSEAPADVRAAWLEPIYNDKALVVSPLLIDIEAAYEAGHLDRVMELANATRPALHLSLIETTLPRAELAHHLRRFIFIVAPNGKQYTLRYADCAVLEFLPSILTPEQWKAMTAPMQRWGIHDRTHSIVWLPLGAAGESCASTPLQLSAQQMEDLNEALEPEGVLANVRAMRHGRKLPGDAGEQHQWACAARAAWEAAGNEDQLLLTFFADAVLTTRGEILRRYEVPRLLGIQQRDEFKAELRQLMDEMEARRVRSQEMAARAAAMQTEHP</sequence>
<reference evidence="2 3" key="1">
    <citation type="submission" date="2019-03" db="EMBL/GenBank/DDBJ databases">
        <title>Draft genome of Massilia hortus sp. nov., a novel bacterial species of the Oxalobacteraceae family.</title>
        <authorList>
            <person name="Peta V."/>
            <person name="Raths R."/>
            <person name="Bucking H."/>
        </authorList>
    </citation>
    <scope>NUCLEOTIDE SEQUENCE [LARGE SCALE GENOMIC DNA]</scope>
    <source>
        <strain evidence="2 3">ONC3</strain>
    </source>
</reference>
<protein>
    <submittedName>
        <fullName evidence="2">DUF4123 domain-containing protein</fullName>
    </submittedName>
</protein>
<dbReference type="AlphaFoldDB" id="A0A4Y9T070"/>